<dbReference type="EC" id="3.1.11.6" evidence="6"/>
<comment type="similarity">
    <text evidence="1 6">Belongs to the XseB family.</text>
</comment>
<dbReference type="GO" id="GO:0006308">
    <property type="term" value="P:DNA catabolic process"/>
    <property type="evidence" value="ECO:0007669"/>
    <property type="project" value="UniProtKB-UniRule"/>
</dbReference>
<comment type="subcellular location">
    <subcellularLocation>
        <location evidence="6">Cytoplasm</location>
    </subcellularLocation>
</comment>
<dbReference type="Gene3D" id="1.10.287.1040">
    <property type="entry name" value="Exonuclease VII, small subunit"/>
    <property type="match status" value="1"/>
</dbReference>
<evidence type="ECO:0000256" key="2">
    <source>
        <dbReference type="ARBA" id="ARBA00022490"/>
    </source>
</evidence>
<dbReference type="InterPro" id="IPR037004">
    <property type="entry name" value="Exonuc_VII_ssu_sf"/>
</dbReference>
<evidence type="ECO:0000256" key="4">
    <source>
        <dbReference type="ARBA" id="ARBA00022801"/>
    </source>
</evidence>
<keyword evidence="3 6" id="KW-0540">Nuclease</keyword>
<dbReference type="EMBL" id="CP001706">
    <property type="protein sequence ID" value="ACV08408.1"/>
    <property type="molecule type" value="Genomic_DNA"/>
</dbReference>
<dbReference type="STRING" id="471856.Jden_0745"/>
<dbReference type="SUPFAM" id="SSF116842">
    <property type="entry name" value="XseB-like"/>
    <property type="match status" value="1"/>
</dbReference>
<organism evidence="7 8">
    <name type="scientific">Jonesia denitrificans (strain ATCC 14870 / DSM 20603 / BCRC 15368 / CIP 55.134 / JCM 11481 / NBRC 15587 / NCTC 10816 / Prevot 55134)</name>
    <name type="common">Listeria denitrificans</name>
    <dbReference type="NCBI Taxonomy" id="471856"/>
    <lineage>
        <taxon>Bacteria</taxon>
        <taxon>Bacillati</taxon>
        <taxon>Actinomycetota</taxon>
        <taxon>Actinomycetes</taxon>
        <taxon>Micrococcales</taxon>
        <taxon>Jonesiaceae</taxon>
        <taxon>Jonesia</taxon>
    </lineage>
</organism>
<keyword evidence="2 6" id="KW-0963">Cytoplasm</keyword>
<keyword evidence="8" id="KW-1185">Reference proteome</keyword>
<comment type="function">
    <text evidence="6">Bidirectionally degrades single-stranded DNA into large acid-insoluble oligonucleotides, which are then degraded further into small acid-soluble oligonucleotides.</text>
</comment>
<reference evidence="7 8" key="1">
    <citation type="journal article" date="2009" name="Stand. Genomic Sci.">
        <title>Complete genome sequence of Jonesia denitrificans type strain (Prevot 55134).</title>
        <authorList>
            <person name="Pukall R."/>
            <person name="Gehrich-Schroter G."/>
            <person name="Lapidus A."/>
            <person name="Nolan M."/>
            <person name="Glavina Del Rio T."/>
            <person name="Lucas S."/>
            <person name="Chen F."/>
            <person name="Tice H."/>
            <person name="Pitluck S."/>
            <person name="Cheng J.F."/>
            <person name="Copeland A."/>
            <person name="Saunders E."/>
            <person name="Brettin T."/>
            <person name="Detter J.C."/>
            <person name="Bruce D."/>
            <person name="Goodwin L."/>
            <person name="Pati A."/>
            <person name="Ivanova N."/>
            <person name="Mavromatis K."/>
            <person name="Ovchinnikova G."/>
            <person name="Chen A."/>
            <person name="Palaniappan K."/>
            <person name="Land M."/>
            <person name="Hauser L."/>
            <person name="Chang Y.J."/>
            <person name="Jeffries C.D."/>
            <person name="Chain P."/>
            <person name="Goker M."/>
            <person name="Bristow J."/>
            <person name="Eisen J.A."/>
            <person name="Markowitz V."/>
            <person name="Hugenholtz P."/>
            <person name="Kyrpides N.C."/>
            <person name="Klenk H.P."/>
            <person name="Han C."/>
        </authorList>
    </citation>
    <scope>NUCLEOTIDE SEQUENCE [LARGE SCALE GENOMIC DNA]</scope>
    <source>
        <strain evidence="8">ATCC 14870 / DSM 20603 / BCRC 15368 / CIP 55.134 / JCM 11481 / NBRC 15587 / NCTC 10816 / Prevot 55134</strain>
    </source>
</reference>
<dbReference type="Pfam" id="PF02609">
    <property type="entry name" value="Exonuc_VII_S"/>
    <property type="match status" value="1"/>
</dbReference>
<dbReference type="HOGENOM" id="CLU_145918_0_2_11"/>
<evidence type="ECO:0000256" key="5">
    <source>
        <dbReference type="ARBA" id="ARBA00022839"/>
    </source>
</evidence>
<dbReference type="NCBIfam" id="TIGR01280">
    <property type="entry name" value="xseB"/>
    <property type="match status" value="1"/>
</dbReference>
<evidence type="ECO:0000313" key="8">
    <source>
        <dbReference type="Proteomes" id="UP000000628"/>
    </source>
</evidence>
<dbReference type="GO" id="GO:0008855">
    <property type="term" value="F:exodeoxyribonuclease VII activity"/>
    <property type="evidence" value="ECO:0007669"/>
    <property type="project" value="UniProtKB-UniRule"/>
</dbReference>
<dbReference type="PANTHER" id="PTHR34137:SF1">
    <property type="entry name" value="EXODEOXYRIBONUCLEASE 7 SMALL SUBUNIT"/>
    <property type="match status" value="1"/>
</dbReference>
<dbReference type="OrthoDB" id="5244334at2"/>
<dbReference type="PIRSF" id="PIRSF006488">
    <property type="entry name" value="Exonuc_VII_S"/>
    <property type="match status" value="1"/>
</dbReference>
<dbReference type="GO" id="GO:0009318">
    <property type="term" value="C:exodeoxyribonuclease VII complex"/>
    <property type="evidence" value="ECO:0007669"/>
    <property type="project" value="UniProtKB-UniRule"/>
</dbReference>
<comment type="subunit">
    <text evidence="6">Heterooligomer composed of large and small subunits.</text>
</comment>
<evidence type="ECO:0000256" key="6">
    <source>
        <dbReference type="HAMAP-Rule" id="MF_00337"/>
    </source>
</evidence>
<dbReference type="RefSeq" id="WP_015771036.1">
    <property type="nucleotide sequence ID" value="NC_013174.1"/>
</dbReference>
<keyword evidence="5 6" id="KW-0269">Exonuclease</keyword>
<accession>C7R1U0</accession>
<evidence type="ECO:0000256" key="1">
    <source>
        <dbReference type="ARBA" id="ARBA00009998"/>
    </source>
</evidence>
<dbReference type="AlphaFoldDB" id="C7R1U0"/>
<dbReference type="KEGG" id="jde:Jden_0745"/>
<keyword evidence="4 6" id="KW-0378">Hydrolase</keyword>
<name>C7R1U0_JONDD</name>
<proteinExistence type="inferred from homology"/>
<comment type="catalytic activity">
    <reaction evidence="6">
        <text>Exonucleolytic cleavage in either 5'- to 3'- or 3'- to 5'-direction to yield nucleoside 5'-phosphates.</text>
        <dbReference type="EC" id="3.1.11.6"/>
    </reaction>
</comment>
<dbReference type="NCBIfam" id="NF002139">
    <property type="entry name" value="PRK00977.1-3"/>
    <property type="match status" value="1"/>
</dbReference>
<dbReference type="HAMAP" id="MF_00337">
    <property type="entry name" value="Exonuc_7_S"/>
    <property type="match status" value="1"/>
</dbReference>
<dbReference type="eggNOG" id="COG1722">
    <property type="taxonomic scope" value="Bacteria"/>
</dbReference>
<protein>
    <recommendedName>
        <fullName evidence="6">Exodeoxyribonuclease 7 small subunit</fullName>
        <ecNumber evidence="6">3.1.11.6</ecNumber>
    </recommendedName>
    <alternativeName>
        <fullName evidence="6">Exodeoxyribonuclease VII small subunit</fullName>
        <shortName evidence="6">Exonuclease VII small subunit</shortName>
    </alternativeName>
</protein>
<evidence type="ECO:0000256" key="3">
    <source>
        <dbReference type="ARBA" id="ARBA00022722"/>
    </source>
</evidence>
<dbReference type="Proteomes" id="UP000000628">
    <property type="component" value="Chromosome"/>
</dbReference>
<dbReference type="PANTHER" id="PTHR34137">
    <property type="entry name" value="EXODEOXYRIBONUCLEASE 7 SMALL SUBUNIT"/>
    <property type="match status" value="1"/>
</dbReference>
<sequence length="78" mass="9068">MSDNTHADIESMPYEEARDELIGIVQRLETGNETLENSLALWERGELLAQRCQQWLDGARTRLEKVRAHTEQLNNDEE</sequence>
<gene>
    <name evidence="6" type="primary">xseB</name>
    <name evidence="7" type="ordered locus">Jden_0745</name>
</gene>
<dbReference type="InterPro" id="IPR003761">
    <property type="entry name" value="Exonuc_VII_S"/>
</dbReference>
<evidence type="ECO:0000313" key="7">
    <source>
        <dbReference type="EMBL" id="ACV08408.1"/>
    </source>
</evidence>
<dbReference type="GO" id="GO:0005829">
    <property type="term" value="C:cytosol"/>
    <property type="evidence" value="ECO:0007669"/>
    <property type="project" value="TreeGrafter"/>
</dbReference>